<dbReference type="GO" id="GO:0005634">
    <property type="term" value="C:nucleus"/>
    <property type="evidence" value="ECO:0007669"/>
    <property type="project" value="TreeGrafter"/>
</dbReference>
<dbReference type="PROSITE" id="PS50235">
    <property type="entry name" value="USP_3"/>
    <property type="match status" value="1"/>
</dbReference>
<sequence>MDQNCYQNIQKKLLENKLDFSNKNDDVKNLFLECNKIQNNVLGYKIMTQIFQAIQKSGQRVLLLDQDQIQIIRSCRCLAILGYLYFQETIKIQQKDKEFRENIRNQIDDLQKQGQLEKAFLLDEAMKCKTKEEYTEISSIIKIMVNVLIDFGSDSFHFTQIFDVVLNSLLLTGNNTTIGRDHQLLSILDKLQKLLEDSQSPYLWTIVLESILNASTYMEKPTDFVQPNLIARIIIFKIPFIDDIFNYFGTYLGKCYKFEYKMFESMLNFGLTQQTLELILKFSQQFVKEYQTEILIEMRNKLVPDLIKYMKNVSCFDQIQNLFNQFLISSFQQISTPELDKQHYQEIITNFDKNFDLYQEKQLQRIANFLALMLRYYKKQEVKGFENLEKKFRNKYIPIPNPNQTSLDKIEQIQIWFNDENQQNEEKQKPQKLVGLRNLQNTCYLNSFIQALFWTQDFKNLIINVFKREEVVFLKSFSLKTNFLRCFLFLDSMTEEIDYTPLLLKRSLREPYKTDVRQQDAAEFGVHLFEDMEKNFNPEEYKQIKEIFYGMSKSTFICKNCDKPTTGPDEEFMYITLNFEGNRIGKNQDEIEKMIQRHQMKEQITFNCELCKKKTQSTRTLKFLKLPKNIIIQINRFEFQQGIRSKINDQINLKPNIKIKEEEKELNYELYAIIIHFGEIPDAGHYTIYCKVNDEWYRFDDSIVTKIHRDFDRVQRNFKKEETPYLLFFRRKNE</sequence>
<dbReference type="Pfam" id="PF00443">
    <property type="entry name" value="UCH"/>
    <property type="match status" value="1"/>
</dbReference>
<dbReference type="EMBL" id="CAJJDN010000161">
    <property type="protein sequence ID" value="CAD8125667.1"/>
    <property type="molecule type" value="Genomic_DNA"/>
</dbReference>
<dbReference type="GO" id="GO:0016579">
    <property type="term" value="P:protein deubiquitination"/>
    <property type="evidence" value="ECO:0007669"/>
    <property type="project" value="InterPro"/>
</dbReference>
<dbReference type="GO" id="GO:0004843">
    <property type="term" value="F:cysteine-type deubiquitinase activity"/>
    <property type="evidence" value="ECO:0007669"/>
    <property type="project" value="InterPro"/>
</dbReference>
<protein>
    <recommendedName>
        <fullName evidence="1">USP domain-containing protein</fullName>
    </recommendedName>
</protein>
<dbReference type="InterPro" id="IPR050164">
    <property type="entry name" value="Peptidase_C19"/>
</dbReference>
<dbReference type="GO" id="GO:0005829">
    <property type="term" value="C:cytosol"/>
    <property type="evidence" value="ECO:0007669"/>
    <property type="project" value="TreeGrafter"/>
</dbReference>
<dbReference type="OrthoDB" id="286820at2759"/>
<dbReference type="PANTHER" id="PTHR24006">
    <property type="entry name" value="UBIQUITIN CARBOXYL-TERMINAL HYDROLASE"/>
    <property type="match status" value="1"/>
</dbReference>
<feature type="domain" description="USP" evidence="1">
    <location>
        <begin position="434"/>
        <end position="732"/>
    </location>
</feature>
<dbReference type="PROSITE" id="PS00973">
    <property type="entry name" value="USP_2"/>
    <property type="match status" value="1"/>
</dbReference>
<proteinExistence type="predicted"/>
<keyword evidence="3" id="KW-1185">Reference proteome</keyword>
<evidence type="ECO:0000313" key="3">
    <source>
        <dbReference type="Proteomes" id="UP000692954"/>
    </source>
</evidence>
<evidence type="ECO:0000259" key="1">
    <source>
        <dbReference type="PROSITE" id="PS50235"/>
    </source>
</evidence>
<dbReference type="InterPro" id="IPR018200">
    <property type="entry name" value="USP_CS"/>
</dbReference>
<dbReference type="InterPro" id="IPR001394">
    <property type="entry name" value="Peptidase_C19_UCH"/>
</dbReference>
<accession>A0A8S1RD97</accession>
<comment type="caution">
    <text evidence="2">The sequence shown here is derived from an EMBL/GenBank/DDBJ whole genome shotgun (WGS) entry which is preliminary data.</text>
</comment>
<dbReference type="Proteomes" id="UP000692954">
    <property type="component" value="Unassembled WGS sequence"/>
</dbReference>
<evidence type="ECO:0000313" key="2">
    <source>
        <dbReference type="EMBL" id="CAD8125667.1"/>
    </source>
</evidence>
<reference evidence="2" key="1">
    <citation type="submission" date="2021-01" db="EMBL/GenBank/DDBJ databases">
        <authorList>
            <consortium name="Genoscope - CEA"/>
            <person name="William W."/>
        </authorList>
    </citation>
    <scope>NUCLEOTIDE SEQUENCE</scope>
</reference>
<gene>
    <name evidence="2" type="ORF">PSON_ATCC_30995.1.T1610050</name>
</gene>
<dbReference type="AlphaFoldDB" id="A0A8S1RD97"/>
<dbReference type="InterPro" id="IPR028889">
    <property type="entry name" value="USP"/>
</dbReference>
<organism evidence="2 3">
    <name type="scientific">Paramecium sonneborni</name>
    <dbReference type="NCBI Taxonomy" id="65129"/>
    <lineage>
        <taxon>Eukaryota</taxon>
        <taxon>Sar</taxon>
        <taxon>Alveolata</taxon>
        <taxon>Ciliophora</taxon>
        <taxon>Intramacronucleata</taxon>
        <taxon>Oligohymenophorea</taxon>
        <taxon>Peniculida</taxon>
        <taxon>Parameciidae</taxon>
        <taxon>Paramecium</taxon>
    </lineage>
</organism>
<dbReference type="FunFam" id="3.90.70.10:FF:000267">
    <property type="entry name" value="Uncharacterized protein"/>
    <property type="match status" value="1"/>
</dbReference>
<name>A0A8S1RD97_9CILI</name>